<keyword evidence="2" id="KW-0862">Zinc</keyword>
<dbReference type="Gene3D" id="3.40.50.10810">
    <property type="entry name" value="Tandem AAA-ATPase domain"/>
    <property type="match status" value="1"/>
</dbReference>
<keyword evidence="7" id="KW-0347">Helicase</keyword>
<organism evidence="7 8">
    <name type="scientific">Fusicatenibacter faecihominis</name>
    <dbReference type="NCBI Taxonomy" id="2881276"/>
    <lineage>
        <taxon>Bacteria</taxon>
        <taxon>Bacillati</taxon>
        <taxon>Bacillota</taxon>
        <taxon>Clostridia</taxon>
        <taxon>Lachnospirales</taxon>
        <taxon>Lachnospiraceae</taxon>
        <taxon>Fusicatenibacter</taxon>
    </lineage>
</organism>
<feature type="region of interest" description="Disordered" evidence="3">
    <location>
        <begin position="142"/>
        <end position="165"/>
    </location>
</feature>
<keyword evidence="2" id="KW-0479">Metal-binding</keyword>
<dbReference type="Pfam" id="PF00176">
    <property type="entry name" value="SNF2-rel_dom"/>
    <property type="match status" value="1"/>
</dbReference>
<dbReference type="PANTHER" id="PTHR10799">
    <property type="entry name" value="SNF2/RAD54 HELICASE FAMILY"/>
    <property type="match status" value="1"/>
</dbReference>
<dbReference type="InterPro" id="IPR049730">
    <property type="entry name" value="SNF2/RAD54-like_C"/>
</dbReference>
<dbReference type="Pfam" id="PF04434">
    <property type="entry name" value="SWIM"/>
    <property type="match status" value="1"/>
</dbReference>
<evidence type="ECO:0000313" key="8">
    <source>
        <dbReference type="Proteomes" id="UP001197875"/>
    </source>
</evidence>
<dbReference type="SMART" id="SM00487">
    <property type="entry name" value="DEXDc"/>
    <property type="match status" value="1"/>
</dbReference>
<dbReference type="InterPro" id="IPR001650">
    <property type="entry name" value="Helicase_C-like"/>
</dbReference>
<dbReference type="PROSITE" id="PS51194">
    <property type="entry name" value="HELICASE_CTER"/>
    <property type="match status" value="1"/>
</dbReference>
<dbReference type="InterPro" id="IPR014001">
    <property type="entry name" value="Helicase_ATP-bd"/>
</dbReference>
<dbReference type="InterPro" id="IPR007527">
    <property type="entry name" value="Znf_SWIM"/>
</dbReference>
<dbReference type="GO" id="GO:0004386">
    <property type="term" value="F:helicase activity"/>
    <property type="evidence" value="ECO:0007669"/>
    <property type="project" value="UniProtKB-KW"/>
</dbReference>
<keyword evidence="1" id="KW-0378">Hydrolase</keyword>
<dbReference type="AlphaFoldDB" id="A0AAE3J8A3"/>
<sequence length="1126" mass="128826">MLTEAKLRKRVYEATFKRGSSLFNAGGVLEMEEEDQGDRMLIRAKVQGSGSRAYDVKLLMDESEDKILDYDCECPAYASFSGMCKHCVATLLELIHRNEPEYSPKRLSDFLPFSDGKTSAPKSQNPDLDALLRALGVTRASELPNAPSRTSPEPPVRTPARKKLESTPGLQELIRPYLLSDSENPMQRIESEVELEPRLSFIGDQLKVSFKIGITQKYVLKDLREFLNHVTTESNYRYGKKLEFLHREEAFTEKARAWLAFIRKLLPNENTYTGRYASYYGLRAREDEYLEIDKSHMDELMALLEGEVFNGVFLGCQAESWIIRDEMPDFGATLKQKADGAVFNLRRFIHMEGEHYLYFPKEGIIRRVDKGVFGKALGFFLLVEDSEQNGCNISRNDLPIVLEELLPELEKAIPVKMQTALEVFIPDTPEFQFYLDMPQRDLIVCKGYAVYGEERYSIFSGSNPYAGGTVKRSWKEERKAREQAAAFFSAYDRATGEMALDGEKACYEFLAEKLPHLKELGEVFITDKMKAVKIRSLPQINVGLSISGNLLSLTLDTELPMEELAELLSKYDRKKKYYRLKNGEFIEYDQDSLNSVSDMLHALQVSEKTLKKGEIEAPRYRALYLDEQLKEKQGISVERERSYKSLIRNMKSVEDSDFELPESLKKVLRPYQQKGFFWLKTLCQNGFGGILADDMGLGKTLQVIAFLLSSFEEGEEKRSLIISPASLVYNWENEIHRFAPALPVRVLAGTAEERTEILKNGVPGEILVTSYETMRRDQELYKGEDFFCEVIDEAQYIKNAGTKGARAVKSVSAQMKLALTGTPVENRLSELWSIFDYLMPGFLYSYEHFKKNFETPIMKKENEDAMADLLKMIRPFILRRLKKEVLSDLPDKIEKCVTIPLEGEQKKLYDAHVQRLKFMLENDEFANIRMQVLAELTRLRQLCCDPALIYQDYQEGAAKMELCMELLNNAVNGGHKVLLFSQFTSMLGILEKRMEEAGIGYYSLTGSTPKKERMELMEKFNRDATPVFCISLKAGGTGLNLTGADVVIHYDPWWNVAAENQATDRAHRIGQKRVVTVYKLVAEHTIEEKVVELQQKKKELADQVLSGEEMGSILFDREELLKLFQN</sequence>
<dbReference type="InterPro" id="IPR038718">
    <property type="entry name" value="SNF2-like_sf"/>
</dbReference>
<dbReference type="SMART" id="SM00490">
    <property type="entry name" value="HELICc"/>
    <property type="match status" value="1"/>
</dbReference>
<feature type="domain" description="SWIM-type" evidence="4">
    <location>
        <begin position="54"/>
        <end position="95"/>
    </location>
</feature>
<evidence type="ECO:0000259" key="4">
    <source>
        <dbReference type="PROSITE" id="PS50966"/>
    </source>
</evidence>
<keyword evidence="7" id="KW-0547">Nucleotide-binding</keyword>
<feature type="domain" description="Helicase ATP-binding" evidence="5">
    <location>
        <begin position="680"/>
        <end position="841"/>
    </location>
</feature>
<dbReference type="RefSeq" id="WP_227616085.1">
    <property type="nucleotide sequence ID" value="NZ_JAJEPR010000038.1"/>
</dbReference>
<dbReference type="PROSITE" id="PS51192">
    <property type="entry name" value="HELICASE_ATP_BIND_1"/>
    <property type="match status" value="1"/>
</dbReference>
<gene>
    <name evidence="7" type="ORF">LKD71_15160</name>
</gene>
<comment type="caution">
    <text evidence="7">The sequence shown here is derived from an EMBL/GenBank/DDBJ whole genome shotgun (WGS) entry which is preliminary data.</text>
</comment>
<evidence type="ECO:0000259" key="5">
    <source>
        <dbReference type="PROSITE" id="PS51192"/>
    </source>
</evidence>
<evidence type="ECO:0000256" key="1">
    <source>
        <dbReference type="ARBA" id="ARBA00022801"/>
    </source>
</evidence>
<accession>A0AAE3J8A3</accession>
<dbReference type="EMBL" id="JAJEPR010000038">
    <property type="protein sequence ID" value="MCC2191115.1"/>
    <property type="molecule type" value="Genomic_DNA"/>
</dbReference>
<dbReference type="CDD" id="cd18793">
    <property type="entry name" value="SF2_C_SNF"/>
    <property type="match status" value="1"/>
</dbReference>
<name>A0AAE3J8A3_9FIRM</name>
<dbReference type="InterPro" id="IPR013663">
    <property type="entry name" value="Helicase_SWF/SNF/SWI_bac"/>
</dbReference>
<evidence type="ECO:0000259" key="6">
    <source>
        <dbReference type="PROSITE" id="PS51194"/>
    </source>
</evidence>
<dbReference type="Pfam" id="PF08455">
    <property type="entry name" value="SNF2_assoc"/>
    <property type="match status" value="1"/>
</dbReference>
<dbReference type="Gene3D" id="3.40.50.300">
    <property type="entry name" value="P-loop containing nucleotide triphosphate hydrolases"/>
    <property type="match status" value="1"/>
</dbReference>
<reference evidence="7 8" key="1">
    <citation type="submission" date="2021-10" db="EMBL/GenBank/DDBJ databases">
        <title>Anaerobic single-cell dispensing facilitates the cultivation of human gut bacteria.</title>
        <authorList>
            <person name="Afrizal A."/>
        </authorList>
    </citation>
    <scope>NUCLEOTIDE SEQUENCE [LARGE SCALE GENOMIC DNA]</scope>
    <source>
        <strain evidence="7 8">CLA-AA-H277</strain>
    </source>
</reference>
<dbReference type="GO" id="GO:0008270">
    <property type="term" value="F:zinc ion binding"/>
    <property type="evidence" value="ECO:0007669"/>
    <property type="project" value="UniProtKB-KW"/>
</dbReference>
<dbReference type="CDD" id="cd18012">
    <property type="entry name" value="DEXQc_arch_SWI2_SNF2"/>
    <property type="match status" value="1"/>
</dbReference>
<dbReference type="InterPro" id="IPR000330">
    <property type="entry name" value="SNF2_N"/>
</dbReference>
<dbReference type="SUPFAM" id="SSF52540">
    <property type="entry name" value="P-loop containing nucleoside triphosphate hydrolases"/>
    <property type="match status" value="2"/>
</dbReference>
<feature type="domain" description="Helicase C-terminal" evidence="6">
    <location>
        <begin position="962"/>
        <end position="1111"/>
    </location>
</feature>
<dbReference type="PROSITE" id="PS50966">
    <property type="entry name" value="ZF_SWIM"/>
    <property type="match status" value="1"/>
</dbReference>
<dbReference type="Proteomes" id="UP001197875">
    <property type="component" value="Unassembled WGS sequence"/>
</dbReference>
<evidence type="ECO:0000313" key="7">
    <source>
        <dbReference type="EMBL" id="MCC2191115.1"/>
    </source>
</evidence>
<evidence type="ECO:0000256" key="2">
    <source>
        <dbReference type="PROSITE-ProRule" id="PRU00325"/>
    </source>
</evidence>
<keyword evidence="8" id="KW-1185">Reference proteome</keyword>
<keyword evidence="2" id="KW-0863">Zinc-finger</keyword>
<dbReference type="GO" id="GO:0016787">
    <property type="term" value="F:hydrolase activity"/>
    <property type="evidence" value="ECO:0007669"/>
    <property type="project" value="UniProtKB-KW"/>
</dbReference>
<dbReference type="Pfam" id="PF00271">
    <property type="entry name" value="Helicase_C"/>
    <property type="match status" value="1"/>
</dbReference>
<protein>
    <submittedName>
        <fullName evidence="7">DEAD/DEAH box helicase</fullName>
    </submittedName>
</protein>
<evidence type="ECO:0000256" key="3">
    <source>
        <dbReference type="SAM" id="MobiDB-lite"/>
    </source>
</evidence>
<dbReference type="InterPro" id="IPR027417">
    <property type="entry name" value="P-loop_NTPase"/>
</dbReference>
<proteinExistence type="predicted"/>
<dbReference type="GO" id="GO:0005524">
    <property type="term" value="F:ATP binding"/>
    <property type="evidence" value="ECO:0007669"/>
    <property type="project" value="InterPro"/>
</dbReference>
<keyword evidence="7" id="KW-0067">ATP-binding</keyword>